<keyword evidence="6" id="KW-0175">Coiled coil</keyword>
<dbReference type="PANTHER" id="PTHR30204:SF94">
    <property type="entry name" value="HEAVY METAL-DEPENDENT TRANSCRIPTIONAL REGULATOR HI_0293-RELATED"/>
    <property type="match status" value="1"/>
</dbReference>
<keyword evidence="2" id="KW-0963">Cytoplasm</keyword>
<dbReference type="CDD" id="cd01108">
    <property type="entry name" value="HTH_CueR"/>
    <property type="match status" value="1"/>
</dbReference>
<protein>
    <submittedName>
        <fullName evidence="8">Cu(I)-responsive transcriptional regulator</fullName>
    </submittedName>
</protein>
<dbReference type="PANTHER" id="PTHR30204">
    <property type="entry name" value="REDOX-CYCLING DRUG-SENSING TRANSCRIPTIONAL ACTIVATOR SOXR"/>
    <property type="match status" value="1"/>
</dbReference>
<dbReference type="PROSITE" id="PS50937">
    <property type="entry name" value="HTH_MERR_2"/>
    <property type="match status" value="1"/>
</dbReference>
<dbReference type="GO" id="GO:0045893">
    <property type="term" value="P:positive regulation of DNA-templated transcription"/>
    <property type="evidence" value="ECO:0007669"/>
    <property type="project" value="InterPro"/>
</dbReference>
<dbReference type="EMBL" id="PRLP01000167">
    <property type="protein sequence ID" value="PPC74119.1"/>
    <property type="molecule type" value="Genomic_DNA"/>
</dbReference>
<dbReference type="AlphaFoldDB" id="A0A2S5KHY8"/>
<dbReference type="GO" id="GO:0005737">
    <property type="term" value="C:cytoplasm"/>
    <property type="evidence" value="ECO:0007669"/>
    <property type="project" value="UniProtKB-SubCell"/>
</dbReference>
<dbReference type="Proteomes" id="UP000238196">
    <property type="component" value="Unassembled WGS sequence"/>
</dbReference>
<evidence type="ECO:0000259" key="7">
    <source>
        <dbReference type="PROSITE" id="PS50937"/>
    </source>
</evidence>
<dbReference type="NCBIfam" id="TIGR02044">
    <property type="entry name" value="CueR"/>
    <property type="match status" value="1"/>
</dbReference>
<organism evidence="8 9">
    <name type="scientific">Proteobacteria bacterium 228</name>
    <dbReference type="NCBI Taxonomy" id="2083153"/>
    <lineage>
        <taxon>Bacteria</taxon>
        <taxon>Pseudomonadati</taxon>
        <taxon>Pseudomonadota</taxon>
    </lineage>
</organism>
<gene>
    <name evidence="8" type="primary">cueR</name>
    <name evidence="8" type="ORF">C4K68_27285</name>
</gene>
<dbReference type="Gene3D" id="1.10.1660.10">
    <property type="match status" value="1"/>
</dbReference>
<dbReference type="SMART" id="SM00422">
    <property type="entry name" value="HTH_MERR"/>
    <property type="match status" value="1"/>
</dbReference>
<feature type="coiled-coil region" evidence="6">
    <location>
        <begin position="94"/>
        <end position="121"/>
    </location>
</feature>
<dbReference type="InterPro" id="IPR047057">
    <property type="entry name" value="MerR_fam"/>
</dbReference>
<evidence type="ECO:0000313" key="9">
    <source>
        <dbReference type="Proteomes" id="UP000238196"/>
    </source>
</evidence>
<dbReference type="PROSITE" id="PS00552">
    <property type="entry name" value="HTH_MERR_1"/>
    <property type="match status" value="1"/>
</dbReference>
<dbReference type="OrthoDB" id="5297305at2"/>
<dbReference type="InterPro" id="IPR011789">
    <property type="entry name" value="CueR"/>
</dbReference>
<reference evidence="8 9" key="1">
    <citation type="submission" date="2018-02" db="EMBL/GenBank/DDBJ databases">
        <title>novel marine gammaproteobacteria from coastal saline agro ecosystem.</title>
        <authorList>
            <person name="Krishnan R."/>
            <person name="Ramesh Kumar N."/>
        </authorList>
    </citation>
    <scope>NUCLEOTIDE SEQUENCE [LARGE SCALE GENOMIC DNA]</scope>
    <source>
        <strain evidence="8 9">228</strain>
    </source>
</reference>
<dbReference type="SUPFAM" id="SSF46955">
    <property type="entry name" value="Putative DNA-binding domain"/>
    <property type="match status" value="1"/>
</dbReference>
<comment type="subcellular location">
    <subcellularLocation>
        <location evidence="1">Cytoplasm</location>
    </subcellularLocation>
</comment>
<dbReference type="InterPro" id="IPR000551">
    <property type="entry name" value="MerR-type_HTH_dom"/>
</dbReference>
<keyword evidence="3" id="KW-0805">Transcription regulation</keyword>
<evidence type="ECO:0000256" key="5">
    <source>
        <dbReference type="ARBA" id="ARBA00023163"/>
    </source>
</evidence>
<dbReference type="PRINTS" id="PR00040">
    <property type="entry name" value="HTHMERR"/>
</dbReference>
<dbReference type="GO" id="GO:0003677">
    <property type="term" value="F:DNA binding"/>
    <property type="evidence" value="ECO:0007669"/>
    <property type="project" value="UniProtKB-KW"/>
</dbReference>
<sequence>MANLPRKHTAGDKVKISDLSKRTGLSTKTIRYYESIGLLQQARRAENGYRHYGEQDVHTLQFVLRAKDLGFSLEECAELLKLYEDPHRASAEVKQLAQARIIELDRQIQNLQAMRDALGELIRHCHGDDNPQCAIIDSLDAAESGTH</sequence>
<evidence type="ECO:0000313" key="8">
    <source>
        <dbReference type="EMBL" id="PPC74119.1"/>
    </source>
</evidence>
<accession>A0A2S5KHY8</accession>
<keyword evidence="4" id="KW-0238">DNA-binding</keyword>
<name>A0A2S5KHY8_9PROT</name>
<dbReference type="Pfam" id="PF00376">
    <property type="entry name" value="MerR"/>
    <property type="match status" value="1"/>
</dbReference>
<evidence type="ECO:0000256" key="2">
    <source>
        <dbReference type="ARBA" id="ARBA00022490"/>
    </source>
</evidence>
<proteinExistence type="predicted"/>
<dbReference type="InterPro" id="IPR009061">
    <property type="entry name" value="DNA-bd_dom_put_sf"/>
</dbReference>
<keyword evidence="5" id="KW-0804">Transcription</keyword>
<evidence type="ECO:0000256" key="1">
    <source>
        <dbReference type="ARBA" id="ARBA00004496"/>
    </source>
</evidence>
<dbReference type="Pfam" id="PF09278">
    <property type="entry name" value="MerR-DNA-bind"/>
    <property type="match status" value="1"/>
</dbReference>
<dbReference type="InterPro" id="IPR015358">
    <property type="entry name" value="Tscrpt_reg_MerR_DNA-bd"/>
</dbReference>
<dbReference type="GO" id="GO:0003700">
    <property type="term" value="F:DNA-binding transcription factor activity"/>
    <property type="evidence" value="ECO:0007669"/>
    <property type="project" value="InterPro"/>
</dbReference>
<comment type="caution">
    <text evidence="8">The sequence shown here is derived from an EMBL/GenBank/DDBJ whole genome shotgun (WGS) entry which is preliminary data.</text>
</comment>
<dbReference type="GO" id="GO:0005507">
    <property type="term" value="F:copper ion binding"/>
    <property type="evidence" value="ECO:0007669"/>
    <property type="project" value="InterPro"/>
</dbReference>
<evidence type="ECO:0000256" key="3">
    <source>
        <dbReference type="ARBA" id="ARBA00023015"/>
    </source>
</evidence>
<evidence type="ECO:0000256" key="6">
    <source>
        <dbReference type="SAM" id="Coils"/>
    </source>
</evidence>
<evidence type="ECO:0000256" key="4">
    <source>
        <dbReference type="ARBA" id="ARBA00023125"/>
    </source>
</evidence>
<feature type="domain" description="HTH merR-type" evidence="7">
    <location>
        <begin position="13"/>
        <end position="82"/>
    </location>
</feature>